<sequence>MVKVPTLCKQIRIETSRSKERLAPHGASKMSTVKKKQDDRNLKILREQAALACNKQCFDCYQRGPTYIDMTIGSFVCTSCSGLLRGLNPPHRVKSISMATFTADEIEFVKSRGNEYCRNVWMGRYDKGRGLDESSFKDETQMKDFLVLKYEKKRWYVTPTESMNVKTSSSGSPSSMLDGHSVDVSTGPTYPAQFRSRPSQPPVAKSLIDSQDTKQQSLLNIDFDPFSMPNAEGPKDKPIEVNTSNFADFESHNAALSFGVANPPAPIEPTEQGTVSSSLAMSAGGSSYPSADKYSALAELDELFRNDPNNAMSVGSLGAQSLGVQTTSTPVHNSFSNVGTVHGSIPNPFGISGSSQPPSVGLMSAGNFNSNGLLAGTPATTNTTTNAAAAATSTSWNPFFNANPSGDQKQAFASLNPFGAQTNMSASYGNFQLPNKAINGAAKVPSSSSMGGFYGGPNQQQSNWNPFL</sequence>
<dbReference type="EMBL" id="KL367496">
    <property type="protein sequence ID" value="KFD69351.1"/>
    <property type="molecule type" value="Genomic_DNA"/>
</dbReference>
<dbReference type="GO" id="GO:0008270">
    <property type="term" value="F:zinc ion binding"/>
    <property type="evidence" value="ECO:0007669"/>
    <property type="project" value="UniProtKB-KW"/>
</dbReference>
<dbReference type="PROSITE" id="PS50115">
    <property type="entry name" value="ARFGAP"/>
    <property type="match status" value="1"/>
</dbReference>
<dbReference type="PANTHER" id="PTHR46134">
    <property type="entry name" value="DRONGO, ISOFORM F"/>
    <property type="match status" value="1"/>
</dbReference>
<keyword evidence="1" id="KW-0479">Metal-binding</keyword>
<accession>A0A085LV04</accession>
<keyword evidence="3 5" id="KW-0863">Zinc-finger</keyword>
<dbReference type="Gene3D" id="1.10.220.150">
    <property type="entry name" value="Arf GTPase activating protein"/>
    <property type="match status" value="1"/>
</dbReference>
<dbReference type="PANTHER" id="PTHR46134:SF3">
    <property type="entry name" value="ARFGAP WITH FG REPEATS 1"/>
    <property type="match status" value="1"/>
</dbReference>
<proteinExistence type="predicted"/>
<dbReference type="InterPro" id="IPR052248">
    <property type="entry name" value="Arf-GAP_FG-repeat_protein"/>
</dbReference>
<evidence type="ECO:0000256" key="2">
    <source>
        <dbReference type="ARBA" id="ARBA00022737"/>
    </source>
</evidence>
<name>A0A085LV04_9BILA</name>
<keyword evidence="4" id="KW-0862">Zinc</keyword>
<dbReference type="GO" id="GO:0016020">
    <property type="term" value="C:membrane"/>
    <property type="evidence" value="ECO:0007669"/>
    <property type="project" value="TreeGrafter"/>
</dbReference>
<dbReference type="AlphaFoldDB" id="A0A085LV04"/>
<dbReference type="Pfam" id="PF01412">
    <property type="entry name" value="ArfGap"/>
    <property type="match status" value="1"/>
</dbReference>
<evidence type="ECO:0000313" key="8">
    <source>
        <dbReference type="EMBL" id="KFD48800.1"/>
    </source>
</evidence>
<dbReference type="Proteomes" id="UP000030764">
    <property type="component" value="Unassembled WGS sequence"/>
</dbReference>
<dbReference type="GO" id="GO:0005737">
    <property type="term" value="C:cytoplasm"/>
    <property type="evidence" value="ECO:0007669"/>
    <property type="project" value="TreeGrafter"/>
</dbReference>
<protein>
    <recommendedName>
        <fullName evidence="7">Arf-GAP domain-containing protein</fullName>
    </recommendedName>
</protein>
<evidence type="ECO:0000259" key="7">
    <source>
        <dbReference type="PROSITE" id="PS50115"/>
    </source>
</evidence>
<organism evidence="8 10">
    <name type="scientific">Trichuris suis</name>
    <name type="common">pig whipworm</name>
    <dbReference type="NCBI Taxonomy" id="68888"/>
    <lineage>
        <taxon>Eukaryota</taxon>
        <taxon>Metazoa</taxon>
        <taxon>Ecdysozoa</taxon>
        <taxon>Nematoda</taxon>
        <taxon>Enoplea</taxon>
        <taxon>Dorylaimia</taxon>
        <taxon>Trichinellida</taxon>
        <taxon>Trichuridae</taxon>
        <taxon>Trichuris</taxon>
    </lineage>
</organism>
<dbReference type="InterPro" id="IPR038508">
    <property type="entry name" value="ArfGAP_dom_sf"/>
</dbReference>
<dbReference type="FunFam" id="1.10.220.150:FF:000005">
    <property type="entry name" value="Arf-GAP domain and FG repeat-containing protein 1"/>
    <property type="match status" value="1"/>
</dbReference>
<dbReference type="Proteomes" id="UP000030758">
    <property type="component" value="Unassembled WGS sequence"/>
</dbReference>
<evidence type="ECO:0000256" key="4">
    <source>
        <dbReference type="ARBA" id="ARBA00022833"/>
    </source>
</evidence>
<evidence type="ECO:0000313" key="10">
    <source>
        <dbReference type="Proteomes" id="UP000030764"/>
    </source>
</evidence>
<evidence type="ECO:0000256" key="5">
    <source>
        <dbReference type="PROSITE-ProRule" id="PRU00288"/>
    </source>
</evidence>
<evidence type="ECO:0000256" key="6">
    <source>
        <dbReference type="SAM" id="MobiDB-lite"/>
    </source>
</evidence>
<dbReference type="SMART" id="SM00105">
    <property type="entry name" value="ArfGap"/>
    <property type="match status" value="1"/>
</dbReference>
<dbReference type="EMBL" id="KL363284">
    <property type="protein sequence ID" value="KFD48800.1"/>
    <property type="molecule type" value="Genomic_DNA"/>
</dbReference>
<dbReference type="CDD" id="cd08838">
    <property type="entry name" value="ArfGap_AGFG"/>
    <property type="match status" value="1"/>
</dbReference>
<dbReference type="PRINTS" id="PR00405">
    <property type="entry name" value="REVINTRACTNG"/>
</dbReference>
<dbReference type="SUPFAM" id="SSF57863">
    <property type="entry name" value="ArfGap/RecO-like zinc finger"/>
    <property type="match status" value="1"/>
</dbReference>
<dbReference type="InterPro" id="IPR001164">
    <property type="entry name" value="ArfGAP_dom"/>
</dbReference>
<feature type="domain" description="Arf-GAP" evidence="7">
    <location>
        <begin position="39"/>
        <end position="165"/>
    </location>
</feature>
<keyword evidence="10" id="KW-1185">Reference proteome</keyword>
<reference evidence="8 10" key="1">
    <citation type="journal article" date="2014" name="Nat. Genet.">
        <title>Genome and transcriptome of the porcine whipworm Trichuris suis.</title>
        <authorList>
            <person name="Jex A.R."/>
            <person name="Nejsum P."/>
            <person name="Schwarz E.M."/>
            <person name="Hu L."/>
            <person name="Young N.D."/>
            <person name="Hall R.S."/>
            <person name="Korhonen P.K."/>
            <person name="Liao S."/>
            <person name="Thamsborg S."/>
            <person name="Xia J."/>
            <person name="Xu P."/>
            <person name="Wang S."/>
            <person name="Scheerlinck J.P."/>
            <person name="Hofmann A."/>
            <person name="Sternberg P.W."/>
            <person name="Wang J."/>
            <person name="Gasser R.B."/>
        </authorList>
    </citation>
    <scope>NUCLEOTIDE SEQUENCE [LARGE SCALE GENOMIC DNA]</scope>
    <source>
        <strain evidence="9">DCEP-RM93F</strain>
        <strain evidence="8">DCEP-RM93M</strain>
    </source>
</reference>
<dbReference type="InterPro" id="IPR037278">
    <property type="entry name" value="ARFGAP/RecO"/>
</dbReference>
<gene>
    <name evidence="8" type="ORF">M513_10355</name>
    <name evidence="9" type="ORF">M514_10355</name>
</gene>
<evidence type="ECO:0000313" key="9">
    <source>
        <dbReference type="EMBL" id="KFD69351.1"/>
    </source>
</evidence>
<feature type="region of interest" description="Disordered" evidence="6">
    <location>
        <begin position="163"/>
        <end position="183"/>
    </location>
</feature>
<dbReference type="GO" id="GO:0005096">
    <property type="term" value="F:GTPase activator activity"/>
    <property type="evidence" value="ECO:0007669"/>
    <property type="project" value="InterPro"/>
</dbReference>
<keyword evidence="2" id="KW-0677">Repeat</keyword>
<evidence type="ECO:0000256" key="3">
    <source>
        <dbReference type="ARBA" id="ARBA00022771"/>
    </source>
</evidence>
<evidence type="ECO:0000256" key="1">
    <source>
        <dbReference type="ARBA" id="ARBA00022723"/>
    </source>
</evidence>